<sequence>SMCLRFQDDEPAQVYPERSRHPHPSDIPKRQSTDERIVYMRNLRKEKRKLNKRFMRPEPIPEPGLL</sequence>
<dbReference type="EMBL" id="AAKN02047175">
    <property type="status" value="NOT_ANNOTATED_CDS"/>
    <property type="molecule type" value="Genomic_DNA"/>
</dbReference>
<dbReference type="Ensembl" id="ENSCPOT00000047680.1">
    <property type="protein sequence ID" value="ENSCPOP00000022146.1"/>
    <property type="gene ID" value="ENSCPOG00000038407.1"/>
</dbReference>
<reference evidence="2" key="2">
    <citation type="submission" date="2025-08" db="UniProtKB">
        <authorList>
            <consortium name="Ensembl"/>
        </authorList>
    </citation>
    <scope>IDENTIFICATION</scope>
    <source>
        <strain evidence="2">2N</strain>
    </source>
</reference>
<dbReference type="Bgee" id="ENSCPOG00000038407">
    <property type="expression patterns" value="Expressed in testis and 4 other cell types or tissues"/>
</dbReference>
<feature type="region of interest" description="Disordered" evidence="1">
    <location>
        <begin position="1"/>
        <end position="35"/>
    </location>
</feature>
<reference evidence="3" key="1">
    <citation type="journal article" date="2011" name="Nature">
        <title>A high-resolution map of human evolutionary constraint using 29 mammals.</title>
        <authorList>
            <person name="Lindblad-Toh K."/>
            <person name="Garber M."/>
            <person name="Zuk O."/>
            <person name="Lin M.F."/>
            <person name="Parker B.J."/>
            <person name="Washietl S."/>
            <person name="Kheradpour P."/>
            <person name="Ernst J."/>
            <person name="Jordan G."/>
            <person name="Mauceli E."/>
            <person name="Ward L.D."/>
            <person name="Lowe C.B."/>
            <person name="Holloway A.K."/>
            <person name="Clamp M."/>
            <person name="Gnerre S."/>
            <person name="Alfoldi J."/>
            <person name="Beal K."/>
            <person name="Chang J."/>
            <person name="Clawson H."/>
            <person name="Cuff J."/>
            <person name="Di Palma F."/>
            <person name="Fitzgerald S."/>
            <person name="Flicek P."/>
            <person name="Guttman M."/>
            <person name="Hubisz M.J."/>
            <person name="Jaffe D.B."/>
            <person name="Jungreis I."/>
            <person name="Kent W.J."/>
            <person name="Kostka D."/>
            <person name="Lara M."/>
            <person name="Martins A.L."/>
            <person name="Massingham T."/>
            <person name="Moltke I."/>
            <person name="Raney B.J."/>
            <person name="Rasmussen M.D."/>
            <person name="Robinson J."/>
            <person name="Stark A."/>
            <person name="Vilella A.J."/>
            <person name="Wen J."/>
            <person name="Xie X."/>
            <person name="Zody M.C."/>
            <person name="Baldwin J."/>
            <person name="Bloom T."/>
            <person name="Chin C.W."/>
            <person name="Heiman D."/>
            <person name="Nicol R."/>
            <person name="Nusbaum C."/>
            <person name="Young S."/>
            <person name="Wilkinson J."/>
            <person name="Worley K.C."/>
            <person name="Kovar C.L."/>
            <person name="Muzny D.M."/>
            <person name="Gibbs R.A."/>
            <person name="Cree A."/>
            <person name="Dihn H.H."/>
            <person name="Fowler G."/>
            <person name="Jhangiani S."/>
            <person name="Joshi V."/>
            <person name="Lee S."/>
            <person name="Lewis L.R."/>
            <person name="Nazareth L.V."/>
            <person name="Okwuonu G."/>
            <person name="Santibanez J."/>
            <person name="Warren W.C."/>
            <person name="Mardis E.R."/>
            <person name="Weinstock G.M."/>
            <person name="Wilson R.K."/>
            <person name="Delehaunty K."/>
            <person name="Dooling D."/>
            <person name="Fronik C."/>
            <person name="Fulton L."/>
            <person name="Fulton B."/>
            <person name="Graves T."/>
            <person name="Minx P."/>
            <person name="Sodergren E."/>
            <person name="Birney E."/>
            <person name="Margulies E.H."/>
            <person name="Herrero J."/>
            <person name="Green E.D."/>
            <person name="Haussler D."/>
            <person name="Siepel A."/>
            <person name="Goldman N."/>
            <person name="Pollard K.S."/>
            <person name="Pedersen J.S."/>
            <person name="Lander E.S."/>
            <person name="Kellis M."/>
        </authorList>
    </citation>
    <scope>NUCLEOTIDE SEQUENCE [LARGE SCALE GENOMIC DNA]</scope>
    <source>
        <strain evidence="3">2N</strain>
    </source>
</reference>
<dbReference type="AlphaFoldDB" id="A0A286X9N5"/>
<dbReference type="VEuPathDB" id="HostDB:ENSCPOG00000038407"/>
<gene>
    <name evidence="2" type="primary">CCDC179</name>
</gene>
<reference evidence="2" key="3">
    <citation type="submission" date="2025-09" db="UniProtKB">
        <authorList>
            <consortium name="Ensembl"/>
        </authorList>
    </citation>
    <scope>IDENTIFICATION</scope>
    <source>
        <strain evidence="2">2N</strain>
    </source>
</reference>
<dbReference type="Proteomes" id="UP000005447">
    <property type="component" value="Unassembled WGS sequence"/>
</dbReference>
<evidence type="ECO:0000256" key="1">
    <source>
        <dbReference type="SAM" id="MobiDB-lite"/>
    </source>
</evidence>
<name>A0A286X9N5_CAVPO</name>
<protein>
    <submittedName>
        <fullName evidence="2">Coiled-coil domain containing 179</fullName>
    </submittedName>
</protein>
<evidence type="ECO:0000313" key="2">
    <source>
        <dbReference type="Ensembl" id="ENSCPOP00000022146.1"/>
    </source>
</evidence>
<accession>A0A286X9N5</accession>
<dbReference type="FunCoup" id="A0A286X9N5">
    <property type="interactions" value="1"/>
</dbReference>
<proteinExistence type="predicted"/>
<dbReference type="InParanoid" id="A0A286X9N5"/>
<evidence type="ECO:0000313" key="3">
    <source>
        <dbReference type="Proteomes" id="UP000005447"/>
    </source>
</evidence>
<feature type="compositionally biased region" description="Basic and acidic residues" evidence="1">
    <location>
        <begin position="17"/>
        <end position="35"/>
    </location>
</feature>
<dbReference type="GeneTree" id="ENSGT00660000097475"/>
<dbReference type="OMA" id="EKRINYM"/>
<keyword evidence="3" id="KW-1185">Reference proteome</keyword>
<organism evidence="2 3">
    <name type="scientific">Cavia porcellus</name>
    <name type="common">Guinea pig</name>
    <dbReference type="NCBI Taxonomy" id="10141"/>
    <lineage>
        <taxon>Eukaryota</taxon>
        <taxon>Metazoa</taxon>
        <taxon>Chordata</taxon>
        <taxon>Craniata</taxon>
        <taxon>Vertebrata</taxon>
        <taxon>Euteleostomi</taxon>
        <taxon>Mammalia</taxon>
        <taxon>Eutheria</taxon>
        <taxon>Euarchontoglires</taxon>
        <taxon>Glires</taxon>
        <taxon>Rodentia</taxon>
        <taxon>Hystricomorpha</taxon>
        <taxon>Caviidae</taxon>
        <taxon>Cavia</taxon>
    </lineage>
</organism>